<name>A0A653LCE7_AERVE</name>
<gene>
    <name evidence="1" type="ORF">AERO8C_70295</name>
</gene>
<organism evidence="1 2">
    <name type="scientific">Aeromonas veronii</name>
    <dbReference type="NCBI Taxonomy" id="654"/>
    <lineage>
        <taxon>Bacteria</taxon>
        <taxon>Pseudomonadati</taxon>
        <taxon>Pseudomonadota</taxon>
        <taxon>Gammaproteobacteria</taxon>
        <taxon>Aeromonadales</taxon>
        <taxon>Aeromonadaceae</taxon>
        <taxon>Aeromonas</taxon>
    </lineage>
</organism>
<proteinExistence type="predicted"/>
<sequence length="143" mass="15719">MPLAVTCSNGAIINLEPSMNSLYHAAIHQLFLSLSLPAPQQEESVTSLQIGELTCHLTEHPADYLLMFTRLDAATSAQAAAQNLFSQDPCKPVLGFDTESLTPVLWSRQPLQQLDRPQIHHQLEQLVHAASEINKGQDGTIRP</sequence>
<evidence type="ECO:0000313" key="2">
    <source>
        <dbReference type="Proteomes" id="UP000439123"/>
    </source>
</evidence>
<protein>
    <submittedName>
        <fullName evidence="1">Tir chaperone family protein</fullName>
    </submittedName>
</protein>
<dbReference type="Gene3D" id="3.30.1460.10">
    <property type="match status" value="1"/>
</dbReference>
<dbReference type="GO" id="GO:0030254">
    <property type="term" value="P:protein secretion by the type III secretion system"/>
    <property type="evidence" value="ECO:0007669"/>
    <property type="project" value="InterPro"/>
</dbReference>
<accession>A0A653LCE7</accession>
<dbReference type="SUPFAM" id="SSF69635">
    <property type="entry name" value="Type III secretory system chaperone-like"/>
    <property type="match status" value="1"/>
</dbReference>
<dbReference type="EMBL" id="CABWLC010000020">
    <property type="protein sequence ID" value="VXA88667.1"/>
    <property type="molecule type" value="Genomic_DNA"/>
</dbReference>
<dbReference type="InterPro" id="IPR005416">
    <property type="entry name" value="T3SS_chp_SycE"/>
</dbReference>
<evidence type="ECO:0000313" key="1">
    <source>
        <dbReference type="EMBL" id="VXA88667.1"/>
    </source>
</evidence>
<reference evidence="1 2" key="1">
    <citation type="submission" date="2019-10" db="EMBL/GenBank/DDBJ databases">
        <authorList>
            <person name="Karimi E."/>
        </authorList>
    </citation>
    <scope>NUCLEOTIDE SEQUENCE [LARGE SCALE GENOMIC DNA]</scope>
    <source>
        <strain evidence="1">Aeromonas sp. 8C</strain>
    </source>
</reference>
<dbReference type="Proteomes" id="UP000439123">
    <property type="component" value="Unassembled WGS sequence"/>
</dbReference>
<dbReference type="Pfam" id="PF05932">
    <property type="entry name" value="CesT"/>
    <property type="match status" value="1"/>
</dbReference>
<dbReference type="AlphaFoldDB" id="A0A653LCE7"/>
<dbReference type="InterPro" id="IPR010261">
    <property type="entry name" value="Tir_chaperone"/>
</dbReference>
<dbReference type="PIRSF" id="PIRSF011271">
    <property type="entry name" value="T3SS_chp_SycE_GmN_bac"/>
    <property type="match status" value="1"/>
</dbReference>
<dbReference type="PRINTS" id="PR01596">
    <property type="entry name" value="SYCECHAPRONE"/>
</dbReference>